<keyword evidence="3 11" id="KW-0493">Microtubule</keyword>
<dbReference type="GO" id="GO:0072686">
    <property type="term" value="C:mitotic spindle"/>
    <property type="evidence" value="ECO:0007669"/>
    <property type="project" value="TreeGrafter"/>
</dbReference>
<dbReference type="InterPro" id="IPR001752">
    <property type="entry name" value="Kinesin_motor_dom"/>
</dbReference>
<dbReference type="GO" id="GO:0008017">
    <property type="term" value="F:microtubule binding"/>
    <property type="evidence" value="ECO:0007669"/>
    <property type="project" value="InterPro"/>
</dbReference>
<evidence type="ECO:0000313" key="15">
    <source>
        <dbReference type="EMBL" id="KAG8374281.1"/>
    </source>
</evidence>
<feature type="binding site" evidence="10">
    <location>
        <begin position="130"/>
        <end position="137"/>
    </location>
    <ligand>
        <name>ATP</name>
        <dbReference type="ChEBI" id="CHEBI:30616"/>
    </ligand>
</feature>
<dbReference type="InterPro" id="IPR027417">
    <property type="entry name" value="P-loop_NTPase"/>
</dbReference>
<keyword evidence="7" id="KW-0206">Cytoskeleton</keyword>
<organism evidence="15 16">
    <name type="scientific">Buddleja alternifolia</name>
    <dbReference type="NCBI Taxonomy" id="168488"/>
    <lineage>
        <taxon>Eukaryota</taxon>
        <taxon>Viridiplantae</taxon>
        <taxon>Streptophyta</taxon>
        <taxon>Embryophyta</taxon>
        <taxon>Tracheophyta</taxon>
        <taxon>Spermatophyta</taxon>
        <taxon>Magnoliopsida</taxon>
        <taxon>eudicotyledons</taxon>
        <taxon>Gunneridae</taxon>
        <taxon>Pentapetalae</taxon>
        <taxon>asterids</taxon>
        <taxon>lamiids</taxon>
        <taxon>Lamiales</taxon>
        <taxon>Scrophulariaceae</taxon>
        <taxon>Buddlejeae</taxon>
        <taxon>Buddleja</taxon>
    </lineage>
</organism>
<evidence type="ECO:0000256" key="6">
    <source>
        <dbReference type="ARBA" id="ARBA00023175"/>
    </source>
</evidence>
<proteinExistence type="inferred from homology"/>
<dbReference type="AlphaFoldDB" id="A0AAV6X1I7"/>
<comment type="caution">
    <text evidence="15">The sequence shown here is derived from an EMBL/GenBank/DDBJ whole genome shotgun (WGS) entry which is preliminary data.</text>
</comment>
<evidence type="ECO:0000256" key="2">
    <source>
        <dbReference type="ARBA" id="ARBA00022490"/>
    </source>
</evidence>
<dbReference type="PANTHER" id="PTHR47970:SF9">
    <property type="entry name" value="KINESIN-LIKE PROTEIN KIN-5D"/>
    <property type="match status" value="1"/>
</dbReference>
<feature type="coiled-coil region" evidence="12">
    <location>
        <begin position="407"/>
        <end position="441"/>
    </location>
</feature>
<reference evidence="15" key="1">
    <citation type="submission" date="2019-10" db="EMBL/GenBank/DDBJ databases">
        <authorList>
            <person name="Zhang R."/>
            <person name="Pan Y."/>
            <person name="Wang J."/>
            <person name="Ma R."/>
            <person name="Yu S."/>
        </authorList>
    </citation>
    <scope>NUCLEOTIDE SEQUENCE</scope>
    <source>
        <strain evidence="15">LA-IB0</strain>
        <tissue evidence="15">Leaf</tissue>
    </source>
</reference>
<evidence type="ECO:0000256" key="4">
    <source>
        <dbReference type="ARBA" id="ARBA00022741"/>
    </source>
</evidence>
<dbReference type="InterPro" id="IPR036961">
    <property type="entry name" value="Kinesin_motor_dom_sf"/>
</dbReference>
<evidence type="ECO:0000256" key="9">
    <source>
        <dbReference type="ARBA" id="ARBA00046159"/>
    </source>
</evidence>
<comment type="subcellular location">
    <subcellularLocation>
        <location evidence="1">Cytoplasm</location>
        <location evidence="1">Cytoskeleton</location>
        <location evidence="1">Spindle</location>
    </subcellularLocation>
</comment>
<dbReference type="InterPro" id="IPR019821">
    <property type="entry name" value="Kinesin_motor_CS"/>
</dbReference>
<evidence type="ECO:0000256" key="13">
    <source>
        <dbReference type="SAM" id="MobiDB-lite"/>
    </source>
</evidence>
<dbReference type="InterPro" id="IPR047149">
    <property type="entry name" value="KIF11-like"/>
</dbReference>
<keyword evidence="16" id="KW-1185">Reference proteome</keyword>
<dbReference type="GO" id="GO:0005876">
    <property type="term" value="C:spindle microtubule"/>
    <property type="evidence" value="ECO:0007669"/>
    <property type="project" value="TreeGrafter"/>
</dbReference>
<dbReference type="GO" id="GO:0051231">
    <property type="term" value="P:spindle elongation"/>
    <property type="evidence" value="ECO:0007669"/>
    <property type="project" value="TreeGrafter"/>
</dbReference>
<evidence type="ECO:0000259" key="14">
    <source>
        <dbReference type="PROSITE" id="PS50067"/>
    </source>
</evidence>
<dbReference type="SUPFAM" id="SSF52540">
    <property type="entry name" value="P-loop containing nucleoside triphosphate hydrolases"/>
    <property type="match status" value="1"/>
</dbReference>
<accession>A0AAV6X1I7</accession>
<evidence type="ECO:0000256" key="7">
    <source>
        <dbReference type="ARBA" id="ARBA00023212"/>
    </source>
</evidence>
<feature type="domain" description="Kinesin motor" evidence="14">
    <location>
        <begin position="44"/>
        <end position="354"/>
    </location>
</feature>
<dbReference type="SMART" id="SM00129">
    <property type="entry name" value="KISc"/>
    <property type="match status" value="1"/>
</dbReference>
<evidence type="ECO:0000256" key="11">
    <source>
        <dbReference type="RuleBase" id="RU000394"/>
    </source>
</evidence>
<protein>
    <recommendedName>
        <fullName evidence="11">Kinesin-like protein</fullName>
    </recommendedName>
</protein>
<keyword evidence="4 10" id="KW-0547">Nucleotide-binding</keyword>
<evidence type="ECO:0000256" key="8">
    <source>
        <dbReference type="ARBA" id="ARBA00034704"/>
    </source>
</evidence>
<evidence type="ECO:0000256" key="3">
    <source>
        <dbReference type="ARBA" id="ARBA00022701"/>
    </source>
</evidence>
<dbReference type="PANTHER" id="PTHR47970">
    <property type="entry name" value="KINESIN-LIKE PROTEIN KIF11"/>
    <property type="match status" value="1"/>
</dbReference>
<keyword evidence="5 10" id="KW-0067">ATP-binding</keyword>
<keyword evidence="12" id="KW-0175">Coiled coil</keyword>
<dbReference type="GO" id="GO:0008574">
    <property type="term" value="F:plus-end-directed microtubule motor activity"/>
    <property type="evidence" value="ECO:0007669"/>
    <property type="project" value="TreeGrafter"/>
</dbReference>
<dbReference type="EMBL" id="WHWC01000011">
    <property type="protein sequence ID" value="KAG8374281.1"/>
    <property type="molecule type" value="Genomic_DNA"/>
</dbReference>
<name>A0AAV6X1I7_9LAMI</name>
<dbReference type="GO" id="GO:0005524">
    <property type="term" value="F:ATP binding"/>
    <property type="evidence" value="ECO:0007669"/>
    <property type="project" value="UniProtKB-UniRule"/>
</dbReference>
<dbReference type="PROSITE" id="PS00411">
    <property type="entry name" value="KINESIN_MOTOR_1"/>
    <property type="match status" value="1"/>
</dbReference>
<dbReference type="Pfam" id="PF00225">
    <property type="entry name" value="Kinesin"/>
    <property type="match status" value="2"/>
</dbReference>
<feature type="compositionally biased region" description="Polar residues" evidence="13">
    <location>
        <begin position="1"/>
        <end position="33"/>
    </location>
</feature>
<comment type="similarity">
    <text evidence="8">Belongs to the TRAFAC class myosin-kinesin ATPase superfamily. Kinesin family. KIN-5/BimC subfamily.</text>
</comment>
<dbReference type="GO" id="GO:0007018">
    <property type="term" value="P:microtubule-based movement"/>
    <property type="evidence" value="ECO:0007669"/>
    <property type="project" value="InterPro"/>
</dbReference>
<evidence type="ECO:0000256" key="12">
    <source>
        <dbReference type="SAM" id="Coils"/>
    </source>
</evidence>
<evidence type="ECO:0000313" key="16">
    <source>
        <dbReference type="Proteomes" id="UP000826271"/>
    </source>
</evidence>
<dbReference type="GO" id="GO:0090307">
    <property type="term" value="P:mitotic spindle assembly"/>
    <property type="evidence" value="ECO:0007669"/>
    <property type="project" value="TreeGrafter"/>
</dbReference>
<feature type="region of interest" description="Disordered" evidence="13">
    <location>
        <begin position="1"/>
        <end position="39"/>
    </location>
</feature>
<keyword evidence="6 10" id="KW-0505">Motor protein</keyword>
<dbReference type="PRINTS" id="PR00380">
    <property type="entry name" value="KINESINHEAVY"/>
</dbReference>
<keyword evidence="2" id="KW-0963">Cytoplasm</keyword>
<evidence type="ECO:0000256" key="1">
    <source>
        <dbReference type="ARBA" id="ARBA00004186"/>
    </source>
</evidence>
<comment type="function">
    <text evidence="9">Responsible for microtubule translocation. May be important for the organization of phragmoplast-specific arrays of microtubules. Plays an essential role in stabilizing the mitotic spindle. Required during mitotic cytokinesis.</text>
</comment>
<evidence type="ECO:0000256" key="10">
    <source>
        <dbReference type="PROSITE-ProRule" id="PRU00283"/>
    </source>
</evidence>
<dbReference type="Gene3D" id="3.40.850.10">
    <property type="entry name" value="Kinesin motor domain"/>
    <property type="match status" value="1"/>
</dbReference>
<gene>
    <name evidence="15" type="ORF">BUALT_Bualt11G0115200</name>
</gene>
<sequence>MDNSKANQQRRWSTPSSMSRTLWSSERSPSKDLQSSDDDHKGVNVQVVLRCRPLTEDEMNAKTSIVISCDELKQEVKVAQSTAYKQVDRAFVFDKVFSPSSQQKELYDNVVAPVVKEVLEGYSWTIFAYGQTGTGKTYTMEVIPRAVEQIFDILESKGSDYSMKVTFLELYNEEITDLLCPDEGSNSPLNDKPKRPLTLMEDAKGSVFVRGLTEMIVYSADEIYAILDKGSARKHTAETLLNKQSNRSHSIFSITIRIKEFDSDGSEVIKCGRFNLVDLAGSENILRSGAREVRAREAGEINKSLLTESKLTRLLRDSLGGKTKTCIIATVSPSALSLEETLSTLDYAFRAKSIKNKPEVNRKVVRSAVVKDLYDQDGEDATKKQLMELQELYIYQQQFTVDLKDKLDITQRELAKTRKSLFNLEDQYRKANDANKEKEKIIFNLLCSGSELTERALELRSDLEGAGSDISSLFARIEHKNYLEDENRNRTKNFHSQLAQQLEDLNKAVSASATDQEQNLKVIQDYTQSFLASKAVAIDELLKKIQNLKDLYGTGIKNLDDSAEELYKNSQSTLSRLSYELSTHSSCIIDLIKKSSSEADTISSDLKVSLNNLESRIAAFIQLQEENHVRTNETSNSISESISNFFKTLSICASKLRLMEEDSQTITNQKLNDFTKKFEIFSLDEERLLLEKMAELLASSNLRKKNLIQAAVGDILESASKRTNNLNQEISNIENFSSDAKEKWTNFIQTRESNFVANSSVITAGKLNIGEGLQSCITKSTEAAEHWKIAEESLLCMLKKNVDSFIKDGTEENERIHDRFSSIASSVIEETDDATKDIMLSVEYPLRLDHEASEKIEVLRTRCVEDMNEINSIHSQKVVEISKVARKSLLQDYMSRVLMLR</sequence>
<evidence type="ECO:0000256" key="5">
    <source>
        <dbReference type="ARBA" id="ARBA00022840"/>
    </source>
</evidence>
<feature type="coiled-coil region" evidence="12">
    <location>
        <begin position="499"/>
        <end position="551"/>
    </location>
</feature>
<dbReference type="Proteomes" id="UP000826271">
    <property type="component" value="Unassembled WGS sequence"/>
</dbReference>
<dbReference type="FunFam" id="3.40.850.10:FF:000019">
    <property type="entry name" value="Kinesin-like protein KIN-5D"/>
    <property type="match status" value="1"/>
</dbReference>
<dbReference type="PROSITE" id="PS50067">
    <property type="entry name" value="KINESIN_MOTOR_2"/>
    <property type="match status" value="1"/>
</dbReference>